<proteinExistence type="inferred from homology"/>
<dbReference type="InterPro" id="IPR058535">
    <property type="entry name" value="MafB19-deam"/>
</dbReference>
<comment type="catalytic activity">
    <reaction evidence="7 8">
        <text>adenosine(34) in tRNA + H2O + H(+) = inosine(34) in tRNA + NH4(+)</text>
        <dbReference type="Rhea" id="RHEA:43168"/>
        <dbReference type="Rhea" id="RHEA-COMP:10373"/>
        <dbReference type="Rhea" id="RHEA-COMP:10374"/>
        <dbReference type="ChEBI" id="CHEBI:15377"/>
        <dbReference type="ChEBI" id="CHEBI:15378"/>
        <dbReference type="ChEBI" id="CHEBI:28938"/>
        <dbReference type="ChEBI" id="CHEBI:74411"/>
        <dbReference type="ChEBI" id="CHEBI:82852"/>
        <dbReference type="EC" id="3.5.4.33"/>
    </reaction>
</comment>
<dbReference type="HAMAP" id="MF_00972">
    <property type="entry name" value="tRNA_aden_deaminase"/>
    <property type="match status" value="1"/>
</dbReference>
<evidence type="ECO:0000256" key="7">
    <source>
        <dbReference type="ARBA" id="ARBA00048045"/>
    </source>
</evidence>
<evidence type="ECO:0000256" key="4">
    <source>
        <dbReference type="ARBA" id="ARBA00022723"/>
    </source>
</evidence>
<dbReference type="EC" id="3.5.4.33" evidence="8"/>
<accession>A0A931F8P2</accession>
<reference evidence="10" key="1">
    <citation type="submission" date="2020-11" db="EMBL/GenBank/DDBJ databases">
        <title>Halonatronomonas betainensis gen. nov., sp. nov. a novel haloalkaliphilic representative of the family Halanaerobiacae capable of betaine degradation.</title>
        <authorList>
            <person name="Boltyanskaya Y."/>
            <person name="Kevbrin V."/>
            <person name="Detkova E."/>
            <person name="Grouzdev D.S."/>
            <person name="Koziaeva V."/>
            <person name="Zhilina T."/>
        </authorList>
    </citation>
    <scope>NUCLEOTIDE SEQUENCE</scope>
    <source>
        <strain evidence="10">Z-7014</strain>
    </source>
</reference>
<keyword evidence="4 8" id="KW-0479">Metal-binding</keyword>
<dbReference type="SUPFAM" id="SSF53927">
    <property type="entry name" value="Cytidine deaminase-like"/>
    <property type="match status" value="1"/>
</dbReference>
<keyword evidence="6 8" id="KW-0862">Zinc</keyword>
<dbReference type="FunFam" id="3.40.140.10:FF:000005">
    <property type="entry name" value="tRNA-specific adenosine deaminase"/>
    <property type="match status" value="1"/>
</dbReference>
<organism evidence="10 11">
    <name type="scientific">Halonatronomonas betaini</name>
    <dbReference type="NCBI Taxonomy" id="2778430"/>
    <lineage>
        <taxon>Bacteria</taxon>
        <taxon>Bacillati</taxon>
        <taxon>Bacillota</taxon>
        <taxon>Clostridia</taxon>
        <taxon>Halanaerobiales</taxon>
        <taxon>Halarsenatibacteraceae</taxon>
        <taxon>Halonatronomonas</taxon>
    </lineage>
</organism>
<keyword evidence="5 8" id="KW-0378">Hydrolase</keyword>
<feature type="active site" description="Proton donor" evidence="8">
    <location>
        <position position="56"/>
    </location>
</feature>
<dbReference type="CDD" id="cd01285">
    <property type="entry name" value="nucleoside_deaminase"/>
    <property type="match status" value="1"/>
</dbReference>
<dbReference type="EMBL" id="JADPIE010000008">
    <property type="protein sequence ID" value="MBF8437966.1"/>
    <property type="molecule type" value="Genomic_DNA"/>
</dbReference>
<dbReference type="Proteomes" id="UP000621436">
    <property type="component" value="Unassembled WGS sequence"/>
</dbReference>
<comment type="function">
    <text evidence="8">Catalyzes the deamination of adenosine to inosine at the wobble position 34 of tRNA(Arg2).</text>
</comment>
<dbReference type="Pfam" id="PF14437">
    <property type="entry name" value="MafB19-deam"/>
    <property type="match status" value="1"/>
</dbReference>
<dbReference type="InterPro" id="IPR028883">
    <property type="entry name" value="tRNA_aden_deaminase"/>
</dbReference>
<dbReference type="PROSITE" id="PS51747">
    <property type="entry name" value="CYT_DCMP_DEAMINASES_2"/>
    <property type="match status" value="1"/>
</dbReference>
<dbReference type="PANTHER" id="PTHR11079:SF202">
    <property type="entry name" value="TRNA-SPECIFIC ADENOSINE DEAMINASE"/>
    <property type="match status" value="1"/>
</dbReference>
<protein>
    <recommendedName>
        <fullName evidence="8">tRNA-specific adenosine deaminase</fullName>
        <ecNumber evidence="8">3.5.4.33</ecNumber>
    </recommendedName>
</protein>
<evidence type="ECO:0000313" key="11">
    <source>
        <dbReference type="Proteomes" id="UP000621436"/>
    </source>
</evidence>
<dbReference type="PROSITE" id="PS00903">
    <property type="entry name" value="CYT_DCMP_DEAMINASES_1"/>
    <property type="match status" value="1"/>
</dbReference>
<dbReference type="RefSeq" id="WP_270455030.1">
    <property type="nucleotide sequence ID" value="NZ_JADPIE010000008.1"/>
</dbReference>
<feature type="domain" description="CMP/dCMP-type deaminase" evidence="9">
    <location>
        <begin position="3"/>
        <end position="128"/>
    </location>
</feature>
<comment type="cofactor">
    <cofactor evidence="8">
        <name>Zn(2+)</name>
        <dbReference type="ChEBI" id="CHEBI:29105"/>
    </cofactor>
    <text evidence="8">Binds 1 zinc ion per subunit.</text>
</comment>
<evidence type="ECO:0000313" key="10">
    <source>
        <dbReference type="EMBL" id="MBF8437966.1"/>
    </source>
</evidence>
<evidence type="ECO:0000256" key="6">
    <source>
        <dbReference type="ARBA" id="ARBA00022833"/>
    </source>
</evidence>
<dbReference type="Gene3D" id="3.40.140.10">
    <property type="entry name" value="Cytidine Deaminase, domain 2"/>
    <property type="match status" value="1"/>
</dbReference>
<dbReference type="InterPro" id="IPR016192">
    <property type="entry name" value="APOBEC/CMP_deaminase_Zn-bd"/>
</dbReference>
<feature type="binding site" evidence="8">
    <location>
        <position position="54"/>
    </location>
    <ligand>
        <name>Zn(2+)</name>
        <dbReference type="ChEBI" id="CHEBI:29105"/>
        <note>catalytic</note>
    </ligand>
</feature>
<keyword evidence="11" id="KW-1185">Reference proteome</keyword>
<evidence type="ECO:0000256" key="1">
    <source>
        <dbReference type="ARBA" id="ARBA00010669"/>
    </source>
</evidence>
<evidence type="ECO:0000256" key="8">
    <source>
        <dbReference type="HAMAP-Rule" id="MF_00972"/>
    </source>
</evidence>
<keyword evidence="3 8" id="KW-0819">tRNA processing</keyword>
<dbReference type="GO" id="GO:0008270">
    <property type="term" value="F:zinc ion binding"/>
    <property type="evidence" value="ECO:0007669"/>
    <property type="project" value="UniProtKB-UniRule"/>
</dbReference>
<dbReference type="InterPro" id="IPR002125">
    <property type="entry name" value="CMP_dCMP_dom"/>
</dbReference>
<comment type="caution">
    <text evidence="10">The sequence shown here is derived from an EMBL/GenBank/DDBJ whole genome shotgun (WGS) entry which is preliminary data.</text>
</comment>
<evidence type="ECO:0000256" key="5">
    <source>
        <dbReference type="ARBA" id="ARBA00022801"/>
    </source>
</evidence>
<sequence>MNQPDNYYMDIALEEARKAAAKLEVPVGAVVVNSGQIIGRGHNLREASQDPTSHAEMIAIRAAAKEIGSWRLEEADLYVTLEPCPMCAGAILQARLKKVVYGATDPKAGAAGALYNLLEDNRFNHQVELVTGVRAEESSQLLKDFFRQLRLGKDG</sequence>
<dbReference type="GO" id="GO:0052717">
    <property type="term" value="F:tRNA-specific adenosine-34 deaminase activity"/>
    <property type="evidence" value="ECO:0007669"/>
    <property type="project" value="UniProtKB-UniRule"/>
</dbReference>
<evidence type="ECO:0000259" key="9">
    <source>
        <dbReference type="PROSITE" id="PS51747"/>
    </source>
</evidence>
<dbReference type="GO" id="GO:0002100">
    <property type="term" value="P:tRNA wobble adenosine to inosine editing"/>
    <property type="evidence" value="ECO:0007669"/>
    <property type="project" value="UniProtKB-UniRule"/>
</dbReference>
<gene>
    <name evidence="8" type="primary">tadA</name>
    <name evidence="10" type="ORF">I0Q91_12805</name>
</gene>
<dbReference type="NCBIfam" id="NF008113">
    <property type="entry name" value="PRK10860.1"/>
    <property type="match status" value="1"/>
</dbReference>
<comment type="subunit">
    <text evidence="2 8">Homodimer.</text>
</comment>
<dbReference type="AlphaFoldDB" id="A0A931F8P2"/>
<feature type="binding site" evidence="8">
    <location>
        <position position="84"/>
    </location>
    <ligand>
        <name>Zn(2+)</name>
        <dbReference type="ChEBI" id="CHEBI:29105"/>
        <note>catalytic</note>
    </ligand>
</feature>
<feature type="binding site" evidence="8">
    <location>
        <position position="87"/>
    </location>
    <ligand>
        <name>Zn(2+)</name>
        <dbReference type="ChEBI" id="CHEBI:29105"/>
        <note>catalytic</note>
    </ligand>
</feature>
<evidence type="ECO:0000256" key="3">
    <source>
        <dbReference type="ARBA" id="ARBA00022694"/>
    </source>
</evidence>
<comment type="similarity">
    <text evidence="1">Belongs to the cytidine and deoxycytidylate deaminase family. ADAT2 subfamily.</text>
</comment>
<dbReference type="PANTHER" id="PTHR11079">
    <property type="entry name" value="CYTOSINE DEAMINASE FAMILY MEMBER"/>
    <property type="match status" value="1"/>
</dbReference>
<name>A0A931F8P2_9FIRM</name>
<dbReference type="InterPro" id="IPR016193">
    <property type="entry name" value="Cytidine_deaminase-like"/>
</dbReference>
<evidence type="ECO:0000256" key="2">
    <source>
        <dbReference type="ARBA" id="ARBA00011738"/>
    </source>
</evidence>